<accession>A0A212EVV2</accession>
<comment type="similarity">
    <text evidence="2">Belongs to the akirin family.</text>
</comment>
<evidence type="ECO:0000313" key="5">
    <source>
        <dbReference type="EMBL" id="OWR45628.1"/>
    </source>
</evidence>
<name>A0A212EVV2_DANPL</name>
<protein>
    <submittedName>
        <fullName evidence="5">Akirin protein</fullName>
    </submittedName>
</protein>
<gene>
    <name evidence="5" type="ORF">KGM_210068</name>
</gene>
<feature type="compositionally biased region" description="Low complexity" evidence="4">
    <location>
        <begin position="87"/>
        <end position="98"/>
    </location>
</feature>
<dbReference type="eggNOG" id="KOG1075">
    <property type="taxonomic scope" value="Eukaryota"/>
</dbReference>
<comment type="subcellular location">
    <subcellularLocation>
        <location evidence="1">Nucleus</location>
    </subcellularLocation>
</comment>
<comment type="caution">
    <text evidence="5">The sequence shown here is derived from an EMBL/GenBank/DDBJ whole genome shotgun (WGS) entry which is preliminary data.</text>
</comment>
<dbReference type="AlphaFoldDB" id="A0A212EVV2"/>
<feature type="region of interest" description="Disordered" evidence="4">
    <location>
        <begin position="87"/>
        <end position="109"/>
    </location>
</feature>
<sequence length="196" mass="21833">MACATLKRNLDSTMSMAQMPAKRRRCAQFAASSSTSPGIKMSQTSGSSVFGETVSASAKYTPERMAQELCDEIMRLRRRRQLRLASGAAASCSSSSGSEGDCSPPRAHSTKKVHHRALFTFKQVRAICERMLREQEAALRAEYTSVLHTKLDEQYASFVRFNIDQVQRRPPANTCMPLGMDAEHHMHQDLVPSYLS</sequence>
<evidence type="ECO:0000256" key="4">
    <source>
        <dbReference type="SAM" id="MobiDB-lite"/>
    </source>
</evidence>
<dbReference type="PANTHER" id="PTHR13293:SF6">
    <property type="entry name" value="AKIRIN-RELATED"/>
    <property type="match status" value="1"/>
</dbReference>
<dbReference type="GO" id="GO:0005634">
    <property type="term" value="C:nucleus"/>
    <property type="evidence" value="ECO:0007669"/>
    <property type="project" value="UniProtKB-SubCell"/>
</dbReference>
<dbReference type="GO" id="GO:0045089">
    <property type="term" value="P:positive regulation of innate immune response"/>
    <property type="evidence" value="ECO:0007669"/>
    <property type="project" value="TreeGrafter"/>
</dbReference>
<keyword evidence="3" id="KW-0539">Nucleus</keyword>
<dbReference type="eggNOG" id="KOG4330">
    <property type="taxonomic scope" value="Eukaryota"/>
</dbReference>
<reference evidence="5 6" key="1">
    <citation type="journal article" date="2011" name="Cell">
        <title>The monarch butterfly genome yields insights into long-distance migration.</title>
        <authorList>
            <person name="Zhan S."/>
            <person name="Merlin C."/>
            <person name="Boore J.L."/>
            <person name="Reppert S.M."/>
        </authorList>
    </citation>
    <scope>NUCLEOTIDE SEQUENCE [LARGE SCALE GENOMIC DNA]</scope>
    <source>
        <strain evidence="5">F-2</strain>
    </source>
</reference>
<dbReference type="GO" id="GO:0045944">
    <property type="term" value="P:positive regulation of transcription by RNA polymerase II"/>
    <property type="evidence" value="ECO:0007669"/>
    <property type="project" value="TreeGrafter"/>
</dbReference>
<evidence type="ECO:0000313" key="6">
    <source>
        <dbReference type="Proteomes" id="UP000007151"/>
    </source>
</evidence>
<dbReference type="PANTHER" id="PTHR13293">
    <property type="entry name" value="AKIRIN-RELATED"/>
    <property type="match status" value="1"/>
</dbReference>
<dbReference type="STRING" id="278856.A0A212EVV2"/>
<dbReference type="GO" id="GO:0000785">
    <property type="term" value="C:chromatin"/>
    <property type="evidence" value="ECO:0007669"/>
    <property type="project" value="TreeGrafter"/>
</dbReference>
<evidence type="ECO:0000256" key="3">
    <source>
        <dbReference type="ARBA" id="ARBA00023242"/>
    </source>
</evidence>
<evidence type="ECO:0000256" key="1">
    <source>
        <dbReference type="ARBA" id="ARBA00004123"/>
    </source>
</evidence>
<dbReference type="InterPro" id="IPR024132">
    <property type="entry name" value="Akirin"/>
</dbReference>
<dbReference type="Proteomes" id="UP000007151">
    <property type="component" value="Unassembled WGS sequence"/>
</dbReference>
<dbReference type="KEGG" id="dpl:KGM_210068"/>
<dbReference type="OrthoDB" id="10039914at2759"/>
<dbReference type="FunCoup" id="A0A212EVV2">
    <property type="interactions" value="1716"/>
</dbReference>
<keyword evidence="6" id="KW-1185">Reference proteome</keyword>
<evidence type="ECO:0000256" key="2">
    <source>
        <dbReference type="ARBA" id="ARBA00005625"/>
    </source>
</evidence>
<dbReference type="EMBL" id="AGBW02012108">
    <property type="protein sequence ID" value="OWR45628.1"/>
    <property type="molecule type" value="Genomic_DNA"/>
</dbReference>
<organism evidence="5 6">
    <name type="scientific">Danaus plexippus plexippus</name>
    <dbReference type="NCBI Taxonomy" id="278856"/>
    <lineage>
        <taxon>Eukaryota</taxon>
        <taxon>Metazoa</taxon>
        <taxon>Ecdysozoa</taxon>
        <taxon>Arthropoda</taxon>
        <taxon>Hexapoda</taxon>
        <taxon>Insecta</taxon>
        <taxon>Pterygota</taxon>
        <taxon>Neoptera</taxon>
        <taxon>Endopterygota</taxon>
        <taxon>Lepidoptera</taxon>
        <taxon>Glossata</taxon>
        <taxon>Ditrysia</taxon>
        <taxon>Papilionoidea</taxon>
        <taxon>Nymphalidae</taxon>
        <taxon>Danainae</taxon>
        <taxon>Danaini</taxon>
        <taxon>Danaina</taxon>
        <taxon>Danaus</taxon>
        <taxon>Danaus</taxon>
    </lineage>
</organism>
<proteinExistence type="inferred from homology"/>
<dbReference type="GO" id="GO:0003712">
    <property type="term" value="F:transcription coregulator activity"/>
    <property type="evidence" value="ECO:0007669"/>
    <property type="project" value="TreeGrafter"/>
</dbReference>